<keyword evidence="1" id="KW-0175">Coiled coil</keyword>
<sequence>MPEFNDIQKNLSRAIREKEKAKQNLTLKREQLLVLQKKKEKLGRKFDEQSSGLLRQKQILDRQEHELKASILRERNILEERSGLADSLLRDFQPLSDPREHISNFKDDTPFLLMPVRMETRFKELKDGNASYYQLWLRVYPDDCAIDSFEETLSRAEVASAKLYYQGMRQANEREPMERAAWRDLVSTYGSGRAGYILDNFKPIETGNEPQVSGDNQLILTIPVTEVPPEAEPIKTYWTEAWKASTEENRREAKEDLIAEVGQERASEIIENIVPSNFNSPPPENTSEVKVVFIIFPKEEELELKEQSWSQAARTNVLPDRFVVTAYNGSEQASENIAFQEIGNLIPSPLAMGPDPSLEKEEQLQQENGALKVNEELKWMVDFEEAVKKGMGFRISISEEQAKNGFDRIVVLGLKLSAGKEESTNRLESLFNNHQRSKKGLSILPQGTPTNNTETGEAAYAYFEDSDVSFDQRKAGNQFTETTDWKDKKDGQWLAEWLGLNPEIFKNTYNAGLPDQAEAKAMNICLFPATLGYMMESMMQEVFSEDDVEQTRWFFNHFVSGRGPIPAIKIGRQPYGILPTTAFSEIKWLEQRNFPRVQGIPWIKGNEFFLPKLYSILGQMDKDWSPLFRKAAYVGKEGDAHQLLLDIVGLSPTSVEFYQRYAESKDALINRFKLAGGLGVLIAIILAGNYEKSGKELLKKFGAETEETPDILKQFFLKKSNKLLRHLVDEAKSSETEPIKPTTTDDKNYLQWMREAATTSHDSLRRQEGFINDNPPSALLYLMLKHSLDLGYINTSLFLRLKAGLLSPSAYRNSKAEPKFIHIQENKKKDESRWKGLYEATPGITGNDRQSLGDYIPQVIETELKSSYLKKQLDSLKTLEKTPTARLERLLTEHIDLCTYRLDAWKNAFTNYELAAMRFEQGTENEVSAKPGIYLGSYGWLEDVRPKNKKLKPKNLEDEELAKHFNRNDEPQLKTDDQNGGFILAPSLNHAVTAAILRNAYMSDDNPETYEINLSSERVRKALSLVEGIRAGQSLSALLGYYMERELHDQNQSLEQIDFYIYKLRKAFPLRADKNKETQTEDSDPIEAIEARNVLDGLALINQIKDSKKKNYPFGKENILPIEGEEAPSEAIRDAIDKEVDNIINLNDAIADVAMAESVHQVVLGNYDRAAATMDAYSKGNFPPQPEVVQTPRSGTNITQRLGLQFETGLDPLDSPFTDIPMSARSKAEPAINKWLAGILPSIGEVGVKVSFYDHVSGSDKTEVITQKNLQLQPLDLIFLINQDDGQAMTAMDDTIETYVWEKYPLRPDTEIKIEYTSRITNKINFFELNALIQPLRTLIMQSRPLEAMDIVLSNEAQTSKNDSLFLDENRVVKAKIEVEKKVTDLETFIGATEFLLSDPETNRTQILKEIDKTIEDYIPLLRELAAYGLPQTGTGFIYERKKVLYAAIVQKIDELVQRWEEKLVEFNDLLVKHDNLPPTAPAEDRLRLLFSAERKIYSGTSTEMDPAAFRLELNNKNLTFENKLKDFKGIKDANYLLLSKLLEAMEAALPITQFDLEEFKITAQEDQVIFFLEEITSHAQSLKNDLVKRVNKAQAILNKAIPLSAGKKRVEMLQEAGRQFFGDDFKMLPEFEMPRENAAEWANSFNNRSKLLQHLENSEEISFPVDQWLYGLARVREKAKAWESLCMISEAFTNKSPDLHPVQLPFHAEDSWMALPFPEDQNLSEDKLLYTAHYATAFDKDKKQCGLLLDEWTELIPSKTEDVGATFHYDRPNSEPPQVMLLALPTEFTGSWKWEDLLNTVNDTLDQAKKRAVEPGDIDRTSYSRFLPATVSPVNVHPVSASLNYSFNNLVYMTLNSDNNE</sequence>
<evidence type="ECO:0000256" key="1">
    <source>
        <dbReference type="SAM" id="Coils"/>
    </source>
</evidence>
<evidence type="ECO:0000313" key="3">
    <source>
        <dbReference type="Proteomes" id="UP000190230"/>
    </source>
</evidence>
<name>A0A1T5AXS2_9FLAO</name>
<dbReference type="Proteomes" id="UP000190230">
    <property type="component" value="Unassembled WGS sequence"/>
</dbReference>
<proteinExistence type="predicted"/>
<organism evidence="2 3">
    <name type="scientific">Salegentibacter holothuriorum</name>
    <dbReference type="NCBI Taxonomy" id="241145"/>
    <lineage>
        <taxon>Bacteria</taxon>
        <taxon>Pseudomonadati</taxon>
        <taxon>Bacteroidota</taxon>
        <taxon>Flavobacteriia</taxon>
        <taxon>Flavobacteriales</taxon>
        <taxon>Flavobacteriaceae</taxon>
        <taxon>Salegentibacter</taxon>
    </lineage>
</organism>
<dbReference type="OrthoDB" id="9757728at2"/>
<keyword evidence="3" id="KW-1185">Reference proteome</keyword>
<evidence type="ECO:0000313" key="2">
    <source>
        <dbReference type="EMBL" id="SKB39550.1"/>
    </source>
</evidence>
<feature type="coiled-coil region" evidence="1">
    <location>
        <begin position="4"/>
        <end position="38"/>
    </location>
</feature>
<protein>
    <submittedName>
        <fullName evidence="2">Uncharacterized protein</fullName>
    </submittedName>
</protein>
<gene>
    <name evidence="2" type="ORF">SAMN05660776_0938</name>
</gene>
<dbReference type="EMBL" id="FUYY01000001">
    <property type="protein sequence ID" value="SKB39550.1"/>
    <property type="molecule type" value="Genomic_DNA"/>
</dbReference>
<dbReference type="RefSeq" id="WP_079719534.1">
    <property type="nucleotide sequence ID" value="NZ_FUYY01000001.1"/>
</dbReference>
<reference evidence="3" key="1">
    <citation type="submission" date="2017-02" db="EMBL/GenBank/DDBJ databases">
        <authorList>
            <person name="Varghese N."/>
            <person name="Submissions S."/>
        </authorList>
    </citation>
    <scope>NUCLEOTIDE SEQUENCE [LARGE SCALE GENOMIC DNA]</scope>
    <source>
        <strain evidence="3">DSM 23405</strain>
    </source>
</reference>
<accession>A0A1T5AXS2</accession>
<dbReference type="STRING" id="241145.SAMN05660776_0938"/>